<reference evidence="6 7" key="1">
    <citation type="submission" date="2022-03" db="EMBL/GenBank/DDBJ databases">
        <title>Draft genome sequence of Furfurilactobacillus curtus JCM 31185.</title>
        <authorList>
            <person name="Suzuki S."/>
            <person name="Endo A."/>
            <person name="Kajikawa A."/>
        </authorList>
    </citation>
    <scope>NUCLEOTIDE SEQUENCE [LARGE SCALE GENOMIC DNA]</scope>
    <source>
        <strain evidence="6 7">JCM 31185</strain>
    </source>
</reference>
<proteinExistence type="predicted"/>
<sequence length="236" mass="26158">MNQKLSEQVAQLADSLTKAKFATILTGAGISVSSGIPDMEMMDDVFGLFAESTLESRPEVFYQAFHRNFIDPIFAHGPNITHRTIAELERNLFIHGVVTTNVDYLHELAGSHNVAAIWSSLNVNHCLNCGRIYEISVLKNVVPHCPVCGGLISPDPVYRHIATLPDQVRQADEWMDSSDLTIVVGSNGYYSHTSTRQIININPKANAFDHEAKLVIRASAEDTFTELAHQLELKVE</sequence>
<feature type="domain" description="Deacetylase sirtuin-type" evidence="5">
    <location>
        <begin position="2"/>
        <end position="234"/>
    </location>
</feature>
<dbReference type="PANTHER" id="PTHR11085:SF10">
    <property type="entry name" value="NAD-DEPENDENT PROTEIN DEACYLASE SIRTUIN-5, MITOCHONDRIAL-RELATED"/>
    <property type="match status" value="1"/>
</dbReference>
<evidence type="ECO:0000259" key="5">
    <source>
        <dbReference type="PROSITE" id="PS50305"/>
    </source>
</evidence>
<accession>A0ABQ5JTB7</accession>
<feature type="binding site" evidence="4">
    <location>
        <position position="129"/>
    </location>
    <ligand>
        <name>Zn(2+)</name>
        <dbReference type="ChEBI" id="CHEBI:29105"/>
    </ligand>
</feature>
<evidence type="ECO:0000256" key="4">
    <source>
        <dbReference type="PROSITE-ProRule" id="PRU00236"/>
    </source>
</evidence>
<keyword evidence="4" id="KW-0862">Zinc</keyword>
<dbReference type="SUPFAM" id="SSF52467">
    <property type="entry name" value="DHS-like NAD/FAD-binding domain"/>
    <property type="match status" value="1"/>
</dbReference>
<comment type="caution">
    <text evidence="4">Lacks conserved residue(s) required for the propagation of feature annotation.</text>
</comment>
<evidence type="ECO:0000256" key="1">
    <source>
        <dbReference type="ARBA" id="ARBA00012928"/>
    </source>
</evidence>
<evidence type="ECO:0000313" key="6">
    <source>
        <dbReference type="EMBL" id="GKT06446.1"/>
    </source>
</evidence>
<keyword evidence="4" id="KW-0479">Metal-binding</keyword>
<evidence type="ECO:0000313" key="7">
    <source>
        <dbReference type="Proteomes" id="UP001628078"/>
    </source>
</evidence>
<dbReference type="Gene3D" id="3.40.50.1220">
    <property type="entry name" value="TPP-binding domain"/>
    <property type="match status" value="1"/>
</dbReference>
<dbReference type="InterPro" id="IPR029035">
    <property type="entry name" value="DHS-like_NAD/FAD-binding_dom"/>
</dbReference>
<dbReference type="EMBL" id="BQXO01000006">
    <property type="protein sequence ID" value="GKT06446.1"/>
    <property type="molecule type" value="Genomic_DNA"/>
</dbReference>
<dbReference type="InterPro" id="IPR026591">
    <property type="entry name" value="Sirtuin_cat_small_dom_sf"/>
</dbReference>
<feature type="binding site" evidence="4">
    <location>
        <position position="145"/>
    </location>
    <ligand>
        <name>Zn(2+)</name>
        <dbReference type="ChEBI" id="CHEBI:29105"/>
    </ligand>
</feature>
<gene>
    <name evidence="6" type="primary">cobB_2</name>
    <name evidence="6" type="ORF">JCM31185_17330</name>
</gene>
<dbReference type="EC" id="2.3.1.286" evidence="1"/>
<dbReference type="Pfam" id="PF02146">
    <property type="entry name" value="SIR2"/>
    <property type="match status" value="1"/>
</dbReference>
<dbReference type="InterPro" id="IPR050134">
    <property type="entry name" value="NAD-dep_sirtuin_deacylases"/>
</dbReference>
<dbReference type="PANTHER" id="PTHR11085">
    <property type="entry name" value="NAD-DEPENDENT PROTEIN DEACYLASE SIRTUIN-5, MITOCHONDRIAL-RELATED"/>
    <property type="match status" value="1"/>
</dbReference>
<dbReference type="RefSeq" id="WP_407884601.1">
    <property type="nucleotide sequence ID" value="NZ_BQXO01000006.1"/>
</dbReference>
<evidence type="ECO:0000256" key="2">
    <source>
        <dbReference type="ARBA" id="ARBA00022679"/>
    </source>
</evidence>
<dbReference type="PROSITE" id="PS50305">
    <property type="entry name" value="SIRTUIN"/>
    <property type="match status" value="1"/>
</dbReference>
<keyword evidence="7" id="KW-1185">Reference proteome</keyword>
<protein>
    <recommendedName>
        <fullName evidence="1">protein acetyllysine N-acetyltransferase</fullName>
        <ecNumber evidence="1">2.3.1.286</ecNumber>
    </recommendedName>
</protein>
<dbReference type="InterPro" id="IPR003000">
    <property type="entry name" value="Sirtuin"/>
</dbReference>
<feature type="binding site" evidence="4">
    <location>
        <position position="148"/>
    </location>
    <ligand>
        <name>Zn(2+)</name>
        <dbReference type="ChEBI" id="CHEBI:29105"/>
    </ligand>
</feature>
<dbReference type="InterPro" id="IPR026590">
    <property type="entry name" value="Ssirtuin_cat_dom"/>
</dbReference>
<dbReference type="Proteomes" id="UP001628078">
    <property type="component" value="Unassembled WGS sequence"/>
</dbReference>
<organism evidence="6 7">
    <name type="scientific">Furfurilactobacillus curtus</name>
    <dbReference type="NCBI Taxonomy" id="1746200"/>
    <lineage>
        <taxon>Bacteria</taxon>
        <taxon>Bacillati</taxon>
        <taxon>Bacillota</taxon>
        <taxon>Bacilli</taxon>
        <taxon>Lactobacillales</taxon>
        <taxon>Lactobacillaceae</taxon>
        <taxon>Furfurilactobacillus</taxon>
    </lineage>
</organism>
<comment type="caution">
    <text evidence="6">The sequence shown here is derived from an EMBL/GenBank/DDBJ whole genome shotgun (WGS) entry which is preliminary data.</text>
</comment>
<name>A0ABQ5JTB7_9LACO</name>
<keyword evidence="2" id="KW-0808">Transferase</keyword>
<feature type="binding site" evidence="4">
    <location>
        <position position="126"/>
    </location>
    <ligand>
        <name>Zn(2+)</name>
        <dbReference type="ChEBI" id="CHEBI:29105"/>
    </ligand>
</feature>
<keyword evidence="3" id="KW-0520">NAD</keyword>
<evidence type="ECO:0000256" key="3">
    <source>
        <dbReference type="ARBA" id="ARBA00023027"/>
    </source>
</evidence>
<dbReference type="Gene3D" id="3.30.1600.10">
    <property type="entry name" value="SIR2/SIRT2 'Small Domain"/>
    <property type="match status" value="1"/>
</dbReference>